<feature type="domain" description="Peptidoglycan binding-like" evidence="2">
    <location>
        <begin position="289"/>
        <end position="332"/>
    </location>
</feature>
<dbReference type="SUPFAM" id="SSF47090">
    <property type="entry name" value="PGBD-like"/>
    <property type="match status" value="2"/>
</dbReference>
<dbReference type="RefSeq" id="WP_127906861.1">
    <property type="nucleotide sequence ID" value="NZ_RQXX01000003.1"/>
</dbReference>
<reference evidence="3 4" key="1">
    <citation type="submission" date="2018-11" db="EMBL/GenBank/DDBJ databases">
        <title>Mesobaculum littorinae gen. nov., sp. nov., isolated from Littorina scabra that represents a novel genus of the order Rhodobacteraceae.</title>
        <authorList>
            <person name="Li F."/>
        </authorList>
    </citation>
    <scope>NUCLEOTIDE SEQUENCE [LARGE SCALE GENOMIC DNA]</scope>
    <source>
        <strain evidence="3 4">M0103</strain>
    </source>
</reference>
<dbReference type="EMBL" id="RQXX01000003">
    <property type="protein sequence ID" value="RVV98195.1"/>
    <property type="molecule type" value="Genomic_DNA"/>
</dbReference>
<dbReference type="Gene3D" id="3.40.50.1460">
    <property type="match status" value="1"/>
</dbReference>
<dbReference type="Pfam" id="PF01471">
    <property type="entry name" value="PG_binding_1"/>
    <property type="match status" value="2"/>
</dbReference>
<dbReference type="AlphaFoldDB" id="A0A438AHU5"/>
<dbReference type="OrthoDB" id="8092964at2"/>
<evidence type="ECO:0000313" key="3">
    <source>
        <dbReference type="EMBL" id="RVV98195.1"/>
    </source>
</evidence>
<feature type="signal peptide" evidence="1">
    <location>
        <begin position="1"/>
        <end position="19"/>
    </location>
</feature>
<dbReference type="Gene3D" id="1.10.101.10">
    <property type="entry name" value="PGBD-like superfamily/PGBD"/>
    <property type="match status" value="2"/>
</dbReference>
<dbReference type="InterPro" id="IPR036365">
    <property type="entry name" value="PGBD-like_sf"/>
</dbReference>
<dbReference type="InterPro" id="IPR036366">
    <property type="entry name" value="PGBDSf"/>
</dbReference>
<dbReference type="InterPro" id="IPR002477">
    <property type="entry name" value="Peptidoglycan-bd-like"/>
</dbReference>
<dbReference type="Proteomes" id="UP000285908">
    <property type="component" value="Unassembled WGS sequence"/>
</dbReference>
<accession>A0A438AHU5</accession>
<comment type="caution">
    <text evidence="3">The sequence shown here is derived from an EMBL/GenBank/DDBJ whole genome shotgun (WGS) entry which is preliminary data.</text>
</comment>
<organism evidence="3 4">
    <name type="scientific">Mesobaculum littorinae</name>
    <dbReference type="NCBI Taxonomy" id="2486419"/>
    <lineage>
        <taxon>Bacteria</taxon>
        <taxon>Pseudomonadati</taxon>
        <taxon>Pseudomonadota</taxon>
        <taxon>Alphaproteobacteria</taxon>
        <taxon>Rhodobacterales</taxon>
        <taxon>Roseobacteraceae</taxon>
        <taxon>Mesobaculum</taxon>
    </lineage>
</organism>
<evidence type="ECO:0000313" key="4">
    <source>
        <dbReference type="Proteomes" id="UP000285908"/>
    </source>
</evidence>
<evidence type="ECO:0000259" key="2">
    <source>
        <dbReference type="Pfam" id="PF01471"/>
    </source>
</evidence>
<proteinExistence type="predicted"/>
<gene>
    <name evidence="3" type="ORF">EKE94_12185</name>
</gene>
<sequence>MKGTILSGVLAMTALPVSAADLAMIVGNGDYSGDRALSSGELPLRAVSDLEDAGVRVLQARNASSSALRDLAERFEEAADDGEGLVVVLSGRFLSTGQDTYFLPVDRSPDLAAGAAGALELSRRALPVSALLPILGEADGPALLVLATERGDRGTLSDGAAYLTRGLGQLPEDSGVTIVTGTPVAVAGLVTGLTDSGQSIASMVRGTPELTAVGEPPRRQPFLDTGGSSAGEDDRLWEVVRELDTVAAIELYLSRYPSGQHAGEARDRLAYLSDPARQAEATESALGLSGDQRREIQRNLSLLGYNTRGIDGIFGPGTRSAIGRFQEENGFTRSTYLTRDQILRLDDRAAVRAAEIEREDAERRRQREAQDNAFWQDTGEGRDETALRQYLDRYPDGLHSETARDRLAAIEARNRAQADEAENAHWARARSEDDVEGYRRYLEQHPNGRFEETARARIEELRQQGGQENRAAAAEEQALGLNAVTRRLIEQRLEGLGRNPGAVDGEFTDETRRALRQYQSDSGLPTSGYLNEPTVVRLLADSVRSLLD</sequence>
<keyword evidence="4" id="KW-1185">Reference proteome</keyword>
<evidence type="ECO:0000256" key="1">
    <source>
        <dbReference type="SAM" id="SignalP"/>
    </source>
</evidence>
<feature type="chain" id="PRO_5019132901" evidence="1">
    <location>
        <begin position="20"/>
        <end position="548"/>
    </location>
</feature>
<name>A0A438AHU5_9RHOB</name>
<protein>
    <submittedName>
        <fullName evidence="3">Peptidoglycan-binding protein</fullName>
    </submittedName>
</protein>
<keyword evidence="1" id="KW-0732">Signal</keyword>
<feature type="domain" description="Peptidoglycan binding-like" evidence="2">
    <location>
        <begin position="486"/>
        <end position="537"/>
    </location>
</feature>